<organism evidence="3 4">
    <name type="scientific">Auritidibacter ignavus</name>
    <dbReference type="NCBI Taxonomy" id="678932"/>
    <lineage>
        <taxon>Bacteria</taxon>
        <taxon>Bacillati</taxon>
        <taxon>Actinomycetota</taxon>
        <taxon>Actinomycetes</taxon>
        <taxon>Micrococcales</taxon>
        <taxon>Micrococcaceae</taxon>
        <taxon>Auritidibacter</taxon>
    </lineage>
</organism>
<dbReference type="Gene3D" id="3.30.1360.120">
    <property type="entry name" value="Probable tRNA modification gtpase trme, domain 1"/>
    <property type="match status" value="1"/>
</dbReference>
<dbReference type="AlphaFoldDB" id="A0AAJ6AN48"/>
<dbReference type="InterPro" id="IPR017703">
    <property type="entry name" value="YgfZ/GCV_T_CS"/>
</dbReference>
<keyword evidence="4" id="KW-1185">Reference proteome</keyword>
<evidence type="ECO:0000256" key="1">
    <source>
        <dbReference type="ARBA" id="ARBA00022946"/>
    </source>
</evidence>
<gene>
    <name evidence="3" type="ORF">QDX21_12560</name>
</gene>
<reference evidence="3 4" key="1">
    <citation type="submission" date="2023-03" db="EMBL/GenBank/DDBJ databases">
        <title>Complete genome sequences of several Auritidibacter ignavus strains isolated from ear infections.</title>
        <authorList>
            <person name="Baehr T."/>
            <person name="Baumhoegger A.M."/>
        </authorList>
    </citation>
    <scope>NUCLEOTIDE SEQUENCE [LARGE SCALE GENOMIC DNA]</scope>
    <source>
        <strain evidence="3 4">BABAE-6</strain>
    </source>
</reference>
<evidence type="ECO:0000313" key="3">
    <source>
        <dbReference type="EMBL" id="WGH93101.1"/>
    </source>
</evidence>
<keyword evidence="1" id="KW-0809">Transit peptide</keyword>
<evidence type="ECO:0000256" key="2">
    <source>
        <dbReference type="SAM" id="MobiDB-lite"/>
    </source>
</evidence>
<dbReference type="PANTHER" id="PTHR22602">
    <property type="entry name" value="TRANSFERASE CAF17, MITOCHONDRIAL-RELATED"/>
    <property type="match status" value="1"/>
</dbReference>
<name>A0AAJ6AN48_9MICC</name>
<dbReference type="EMBL" id="CP122566">
    <property type="protein sequence ID" value="WGH93101.1"/>
    <property type="molecule type" value="Genomic_DNA"/>
</dbReference>
<dbReference type="GO" id="GO:0016226">
    <property type="term" value="P:iron-sulfur cluster assembly"/>
    <property type="evidence" value="ECO:0007669"/>
    <property type="project" value="TreeGrafter"/>
</dbReference>
<dbReference type="InterPro" id="IPR045179">
    <property type="entry name" value="YgfZ/GcvT"/>
</dbReference>
<evidence type="ECO:0000313" key="4">
    <source>
        <dbReference type="Proteomes" id="UP001224674"/>
    </source>
</evidence>
<feature type="region of interest" description="Disordered" evidence="2">
    <location>
        <begin position="426"/>
        <end position="447"/>
    </location>
</feature>
<dbReference type="SUPFAM" id="SSF103025">
    <property type="entry name" value="Folate-binding domain"/>
    <property type="match status" value="1"/>
</dbReference>
<accession>A0AAJ6AN48</accession>
<dbReference type="InterPro" id="IPR027266">
    <property type="entry name" value="TrmE/GcvT-like"/>
</dbReference>
<sequence>MAGLLPAPSIPRENTIYPELISPMLTEPDTTRTVPDPSPLLLPPTAVPGAVAAGGVDEPVAAHYGHPIAEQRALDRGRAVVDLCHRGVVTISGADRLQLLHVLSSQDLATLPPGTSTETLFLDLHGRLDFQVHLVDDGETTWMTVEPGLGASLAGWLEAMKFASRVEIADRSDDLAVVATTAPVSGWDKTPCWQDPWPHVGPGGYAYTPDVDPDDHPGVGWSWYEYLVDRSALAGSNRDEQLLPDGYRWAGMMSAEALRVAAGRPRQLVDTDERSIPHELDLLRTAVHLNKGCYKGQETVARVHNLGHPPRRLVQLLLDGSVHGLPEPGADVISRPEGGETGADRARLDKARALGRVTSVGHHHEMGPIALAVIKRAVDPKAELLIREQLPADHADDHAPNGAEDAPDYTYMAATQQVLVATDAGNTVGRPTGLMDLRRQRPGTSRS</sequence>
<proteinExistence type="predicted"/>
<dbReference type="PANTHER" id="PTHR22602:SF0">
    <property type="entry name" value="TRANSFERASE CAF17, MITOCHONDRIAL-RELATED"/>
    <property type="match status" value="1"/>
</dbReference>
<dbReference type="NCBIfam" id="TIGR03317">
    <property type="entry name" value="ygfZ_signature"/>
    <property type="match status" value="1"/>
</dbReference>
<dbReference type="Proteomes" id="UP001224674">
    <property type="component" value="Chromosome"/>
</dbReference>
<protein>
    <submittedName>
        <fullName evidence="3">Folate-binding protein</fullName>
    </submittedName>
</protein>